<evidence type="ECO:0000313" key="3">
    <source>
        <dbReference type="EMBL" id="CAE6468450.1"/>
    </source>
</evidence>
<evidence type="ECO:0000256" key="1">
    <source>
        <dbReference type="SAM" id="Coils"/>
    </source>
</evidence>
<reference evidence="3" key="1">
    <citation type="submission" date="2021-01" db="EMBL/GenBank/DDBJ databases">
        <authorList>
            <person name="Kaushik A."/>
        </authorList>
    </citation>
    <scope>NUCLEOTIDE SEQUENCE</scope>
    <source>
        <strain evidence="3">Type strain: AG8-Rh-89/</strain>
    </source>
</reference>
<feature type="compositionally biased region" description="Basic and acidic residues" evidence="2">
    <location>
        <begin position="88"/>
        <end position="103"/>
    </location>
</feature>
<sequence length="601" mass="67118">MAEVMNLTHEEYQEVLAIRDRYSGDWSLVQANDALEKALPGPHRASLRLKCANWLSDLEENNWEYPWPEDILISPPVPGGSDTTKQAARTEEDSARAEQDTSKGKNTGKGKAPARTAQSPPNRAKKVSNTESSGKEGRPKRKLPAQEDQPHVEYHPSVGEFVEGEDKPGDTPELAIDEAKMDFMGDVEDPGPNHLHIRAITNFMFVDKNRKLVPVALGPGGEGQKIVYLIGCCASLNLETEAGQRIAIGEWNSDPDPEKAKWKTVPQMCFMKIPVRWIGIESNIHLRDEELNLLTVDGDLGAYVLQCPDPDYRHYWDQSLSLFPSQPVFVGIDPRTAQKPTFFDQVFWDDLKDEKARWDALEYPANPPSPPAITNLEKKVLGFHGNLVYYEAEVRQIDRNIKGHEEAIQRLQESTTPKRQGPGGQTRKTVAAKAARGQISQWQKAVHHMRERKDEAEQQVGRYRRDFMAAVRLLKEKQEKQTAAAKAKSKCARTAKAEPKPTRPRSITPLASDDGVDDDEVAQEDQPGPSRPRPSVSGKTPAPPAQPQRLLPRRALPPPHPTFNQQTYNPEAAEQGPQAATFFNKNQGLVIDPTVFGTSFD</sequence>
<accession>A0A8H3BYF9</accession>
<dbReference type="EMBL" id="CAJMWZ010003067">
    <property type="protein sequence ID" value="CAE6468450.1"/>
    <property type="molecule type" value="Genomic_DNA"/>
</dbReference>
<feature type="region of interest" description="Disordered" evidence="2">
    <location>
        <begin position="480"/>
        <end position="589"/>
    </location>
</feature>
<dbReference type="AlphaFoldDB" id="A0A8H3BYF9"/>
<feature type="compositionally biased region" description="Acidic residues" evidence="2">
    <location>
        <begin position="514"/>
        <end position="523"/>
    </location>
</feature>
<name>A0A8H3BYF9_9AGAM</name>
<feature type="coiled-coil region" evidence="1">
    <location>
        <begin position="439"/>
        <end position="466"/>
    </location>
</feature>
<feature type="compositionally biased region" description="Basic and acidic residues" evidence="2">
    <location>
        <begin position="144"/>
        <end position="154"/>
    </location>
</feature>
<evidence type="ECO:0000256" key="2">
    <source>
        <dbReference type="SAM" id="MobiDB-lite"/>
    </source>
</evidence>
<gene>
    <name evidence="3" type="ORF">RDB_LOCUS58717</name>
</gene>
<feature type="region of interest" description="Disordered" evidence="2">
    <location>
        <begin position="73"/>
        <end position="171"/>
    </location>
</feature>
<dbReference type="Proteomes" id="UP000663850">
    <property type="component" value="Unassembled WGS sequence"/>
</dbReference>
<proteinExistence type="predicted"/>
<protein>
    <submittedName>
        <fullName evidence="3">Uncharacterized protein</fullName>
    </submittedName>
</protein>
<comment type="caution">
    <text evidence="3">The sequence shown here is derived from an EMBL/GenBank/DDBJ whole genome shotgun (WGS) entry which is preliminary data.</text>
</comment>
<feature type="compositionally biased region" description="Polar residues" evidence="2">
    <location>
        <begin position="116"/>
        <end position="132"/>
    </location>
</feature>
<organism evidence="3 4">
    <name type="scientific">Rhizoctonia solani</name>
    <dbReference type="NCBI Taxonomy" id="456999"/>
    <lineage>
        <taxon>Eukaryota</taxon>
        <taxon>Fungi</taxon>
        <taxon>Dikarya</taxon>
        <taxon>Basidiomycota</taxon>
        <taxon>Agaricomycotina</taxon>
        <taxon>Agaricomycetes</taxon>
        <taxon>Cantharellales</taxon>
        <taxon>Ceratobasidiaceae</taxon>
        <taxon>Rhizoctonia</taxon>
    </lineage>
</organism>
<evidence type="ECO:0000313" key="4">
    <source>
        <dbReference type="Proteomes" id="UP000663850"/>
    </source>
</evidence>
<keyword evidence="1" id="KW-0175">Coiled coil</keyword>